<reference evidence="2 3" key="1">
    <citation type="journal article" date="2012" name="Stand. Genomic Sci.">
        <title>Genome sequence of the halotolerant bacterium Corynebacterium halotolerans type strain YIM 70093(T) (= DSM 44683(T)).</title>
        <authorList>
            <person name="Ruckert C."/>
            <person name="Albersmeier A."/>
            <person name="Al-Dilaimi A."/>
            <person name="Niehaus K."/>
            <person name="Szczepanowski R."/>
            <person name="Kalinowski J."/>
        </authorList>
    </citation>
    <scope>NUCLEOTIDE SEQUENCE [LARGE SCALE GENOMIC DNA]</scope>
    <source>
        <strain evidence="2">YIM 70093</strain>
    </source>
</reference>
<dbReference type="AlphaFoldDB" id="M1NKY4"/>
<dbReference type="InterPro" id="IPR050855">
    <property type="entry name" value="NDM-1-like"/>
</dbReference>
<dbReference type="KEGG" id="chn:A605_05185"/>
<evidence type="ECO:0000313" key="3">
    <source>
        <dbReference type="Proteomes" id="UP000011723"/>
    </source>
</evidence>
<dbReference type="eggNOG" id="COG0491">
    <property type="taxonomic scope" value="Bacteria"/>
</dbReference>
<dbReference type="HOGENOM" id="CLU_893328_0_0_11"/>
<keyword evidence="3" id="KW-1185">Reference proteome</keyword>
<dbReference type="PANTHER" id="PTHR42951">
    <property type="entry name" value="METALLO-BETA-LACTAMASE DOMAIN-CONTAINING"/>
    <property type="match status" value="1"/>
</dbReference>
<dbReference type="SUPFAM" id="SSF56281">
    <property type="entry name" value="Metallo-hydrolase/oxidoreductase"/>
    <property type="match status" value="1"/>
</dbReference>
<dbReference type="InterPro" id="IPR001279">
    <property type="entry name" value="Metallo-B-lactamas"/>
</dbReference>
<dbReference type="OrthoDB" id="2971563at2"/>
<dbReference type="Proteomes" id="UP000011723">
    <property type="component" value="Chromosome"/>
</dbReference>
<feature type="domain" description="Metallo-beta-lactamase" evidence="1">
    <location>
        <begin position="18"/>
        <end position="223"/>
    </location>
</feature>
<gene>
    <name evidence="2" type="ORF">A605_05185</name>
</gene>
<name>M1NKY4_9CORY</name>
<evidence type="ECO:0000313" key="2">
    <source>
        <dbReference type="EMBL" id="AGF72043.1"/>
    </source>
</evidence>
<dbReference type="Gene3D" id="3.60.15.10">
    <property type="entry name" value="Ribonuclease Z/Hydroxyacylglutathione hydrolase-like"/>
    <property type="match status" value="1"/>
</dbReference>
<dbReference type="InterPro" id="IPR036866">
    <property type="entry name" value="RibonucZ/Hydroxyglut_hydro"/>
</dbReference>
<dbReference type="EMBL" id="CP003697">
    <property type="protein sequence ID" value="AGF72043.1"/>
    <property type="molecule type" value="Genomic_DNA"/>
</dbReference>
<proteinExistence type="predicted"/>
<dbReference type="RefSeq" id="WP_015400462.1">
    <property type="nucleotide sequence ID" value="NC_020302.1"/>
</dbReference>
<dbReference type="PATRIC" id="fig|1121362.3.peg.1042"/>
<sequence length="312" mass="34157">MTQPTTISPLIAPWGRFSLYTFFIDAPEPAVVDTGISTTPTEGMIPELEKLGRRVEDVRWILLSHGHIDHLGGAHALWELTGRRAKVVIHEEDLRYLQSRRAHVDNYLGLRANYIDNPDAEAQQTQMASKAISGEMSADVVVRGGEKLDLGGGVTVTVHHVPGHSLGSVAYVVDGQNDAFVGDAVQVHGAANGFPGYEDPDAYRASLEHLRDEVRPARMYMGHPYRTSEGVAYPVELGAEDAMCAITESLEIEARVREAARRAIEHGLATDDSTYSPFRAVAEELGYTGDPTLEPSPFFTTLDGYRRLFGGK</sequence>
<dbReference type="Pfam" id="PF00753">
    <property type="entry name" value="Lactamase_B"/>
    <property type="match status" value="1"/>
</dbReference>
<organism evidence="2 3">
    <name type="scientific">Corynebacterium halotolerans YIM 70093 = DSM 44683</name>
    <dbReference type="NCBI Taxonomy" id="1121362"/>
    <lineage>
        <taxon>Bacteria</taxon>
        <taxon>Bacillati</taxon>
        <taxon>Actinomycetota</taxon>
        <taxon>Actinomycetes</taxon>
        <taxon>Mycobacteriales</taxon>
        <taxon>Corynebacteriaceae</taxon>
        <taxon>Corynebacterium</taxon>
    </lineage>
</organism>
<dbReference type="SMART" id="SM00849">
    <property type="entry name" value="Lactamase_B"/>
    <property type="match status" value="1"/>
</dbReference>
<accession>M1NKY4</accession>
<protein>
    <submittedName>
        <fullName evidence="2">Beta-lactamase</fullName>
    </submittedName>
</protein>
<dbReference type="STRING" id="1121362.A605_05185"/>
<evidence type="ECO:0000259" key="1">
    <source>
        <dbReference type="SMART" id="SM00849"/>
    </source>
</evidence>